<organism evidence="2 3">
    <name type="scientific">Saccharothrix longispora</name>
    <dbReference type="NCBI Taxonomy" id="33920"/>
    <lineage>
        <taxon>Bacteria</taxon>
        <taxon>Bacillati</taxon>
        <taxon>Actinomycetota</taxon>
        <taxon>Actinomycetes</taxon>
        <taxon>Pseudonocardiales</taxon>
        <taxon>Pseudonocardiaceae</taxon>
        <taxon>Saccharothrix</taxon>
    </lineage>
</organism>
<dbReference type="InterPro" id="IPR002645">
    <property type="entry name" value="STAS_dom"/>
</dbReference>
<dbReference type="CDD" id="cd07043">
    <property type="entry name" value="STAS_anti-anti-sigma_factors"/>
    <property type="match status" value="1"/>
</dbReference>
<dbReference type="InterPro" id="IPR036513">
    <property type="entry name" value="STAS_dom_sf"/>
</dbReference>
<comment type="caution">
    <text evidence="2">The sequence shown here is derived from an EMBL/GenBank/DDBJ whole genome shotgun (WGS) entry which is preliminary data.</text>
</comment>
<feature type="domain" description="STAS" evidence="1">
    <location>
        <begin position="9"/>
        <end position="117"/>
    </location>
</feature>
<dbReference type="PANTHER" id="PTHR33495:SF2">
    <property type="entry name" value="ANTI-SIGMA FACTOR ANTAGONIST TM_1081-RELATED"/>
    <property type="match status" value="1"/>
</dbReference>
<dbReference type="Gene3D" id="3.30.750.24">
    <property type="entry name" value="STAS domain"/>
    <property type="match status" value="1"/>
</dbReference>
<keyword evidence="3" id="KW-1185">Reference proteome</keyword>
<dbReference type="Pfam" id="PF01740">
    <property type="entry name" value="STAS"/>
    <property type="match status" value="1"/>
</dbReference>
<dbReference type="Proteomes" id="UP001268819">
    <property type="component" value="Unassembled WGS sequence"/>
</dbReference>
<evidence type="ECO:0000313" key="2">
    <source>
        <dbReference type="EMBL" id="MDR6593025.1"/>
    </source>
</evidence>
<name>A0ABU1PQV3_9PSEU</name>
<evidence type="ECO:0000313" key="3">
    <source>
        <dbReference type="Proteomes" id="UP001268819"/>
    </source>
</evidence>
<gene>
    <name evidence="2" type="ORF">J2S66_001409</name>
</gene>
<dbReference type="EMBL" id="JAVDSG010000001">
    <property type="protein sequence ID" value="MDR6593025.1"/>
    <property type="molecule type" value="Genomic_DNA"/>
</dbReference>
<dbReference type="PROSITE" id="PS50801">
    <property type="entry name" value="STAS"/>
    <property type="match status" value="1"/>
</dbReference>
<protein>
    <submittedName>
        <fullName evidence="2">Anti-sigma B factor antagonist</fullName>
    </submittedName>
</protein>
<sequence length="128" mass="13460">MTSSQLPSTATTSTTPGDAAVVRVTGEIDMFTSDDLFHRCATALDGGAACLVVDLAEVTFFASSGIAALGRLREHNATPRRPVHVVASRAVRRSLELTAMDRLLPLHDTVDEALAAARFEAHLDGATG</sequence>
<proteinExistence type="predicted"/>
<dbReference type="RefSeq" id="WP_306746061.1">
    <property type="nucleotide sequence ID" value="NZ_BAAAXB010000001.1"/>
</dbReference>
<evidence type="ECO:0000259" key="1">
    <source>
        <dbReference type="PROSITE" id="PS50801"/>
    </source>
</evidence>
<dbReference type="SUPFAM" id="SSF52091">
    <property type="entry name" value="SpoIIaa-like"/>
    <property type="match status" value="1"/>
</dbReference>
<reference evidence="2 3" key="1">
    <citation type="submission" date="2023-07" db="EMBL/GenBank/DDBJ databases">
        <title>Sequencing the genomes of 1000 actinobacteria strains.</title>
        <authorList>
            <person name="Klenk H.-P."/>
        </authorList>
    </citation>
    <scope>NUCLEOTIDE SEQUENCE [LARGE SCALE GENOMIC DNA]</scope>
    <source>
        <strain evidence="2 3">DSM 43749</strain>
    </source>
</reference>
<accession>A0ABU1PQV3</accession>
<dbReference type="PANTHER" id="PTHR33495">
    <property type="entry name" value="ANTI-SIGMA FACTOR ANTAGONIST TM_1081-RELATED-RELATED"/>
    <property type="match status" value="1"/>
</dbReference>